<dbReference type="InterPro" id="IPR017781">
    <property type="entry name" value="ABC_transptr_urea_ATP-bd_UrtD"/>
</dbReference>
<evidence type="ECO:0000313" key="5">
    <source>
        <dbReference type="EMBL" id="MCE8003194.1"/>
    </source>
</evidence>
<dbReference type="PROSITE" id="PS50893">
    <property type="entry name" value="ABC_TRANSPORTER_2"/>
    <property type="match status" value="1"/>
</dbReference>
<dbReference type="InterPro" id="IPR051120">
    <property type="entry name" value="ABC_AA/LPS_Transport"/>
</dbReference>
<proteinExistence type="predicted"/>
<dbReference type="Pfam" id="PF00005">
    <property type="entry name" value="ABC_tran"/>
    <property type="match status" value="1"/>
</dbReference>
<gene>
    <name evidence="5" type="primary">urtD</name>
    <name evidence="5" type="ORF">HOP53_10145</name>
</gene>
<dbReference type="GO" id="GO:0005524">
    <property type="term" value="F:ATP binding"/>
    <property type="evidence" value="ECO:0007669"/>
    <property type="project" value="UniProtKB-KW"/>
</dbReference>
<dbReference type="RefSeq" id="WP_234269921.1">
    <property type="nucleotide sequence ID" value="NZ_JABFTX010000002.1"/>
</dbReference>
<keyword evidence="2" id="KW-0547">Nucleotide-binding</keyword>
<keyword evidence="6" id="KW-1185">Reference proteome</keyword>
<accession>A0ABS9A2Z9</accession>
<feature type="domain" description="ABC transporter" evidence="4">
    <location>
        <begin position="4"/>
        <end position="242"/>
    </location>
</feature>
<evidence type="ECO:0000256" key="3">
    <source>
        <dbReference type="ARBA" id="ARBA00022840"/>
    </source>
</evidence>
<evidence type="ECO:0000256" key="2">
    <source>
        <dbReference type="ARBA" id="ARBA00022741"/>
    </source>
</evidence>
<keyword evidence="1" id="KW-0813">Transport</keyword>
<dbReference type="Gene3D" id="3.40.50.300">
    <property type="entry name" value="P-loop containing nucleotide triphosphate hydrolases"/>
    <property type="match status" value="1"/>
</dbReference>
<protein>
    <submittedName>
        <fullName evidence="5">Urea ABC transporter ATP-binding protein UrtD</fullName>
    </submittedName>
</protein>
<dbReference type="InterPro" id="IPR003593">
    <property type="entry name" value="AAA+_ATPase"/>
</dbReference>
<dbReference type="InterPro" id="IPR027417">
    <property type="entry name" value="P-loop_NTPase"/>
</dbReference>
<organism evidence="5 6">
    <name type="scientific">Billgrantia ethanolica</name>
    <dbReference type="NCBI Taxonomy" id="2733486"/>
    <lineage>
        <taxon>Bacteria</taxon>
        <taxon>Pseudomonadati</taxon>
        <taxon>Pseudomonadota</taxon>
        <taxon>Gammaproteobacteria</taxon>
        <taxon>Oceanospirillales</taxon>
        <taxon>Halomonadaceae</taxon>
        <taxon>Billgrantia</taxon>
    </lineage>
</organism>
<dbReference type="EMBL" id="JABFTX010000002">
    <property type="protein sequence ID" value="MCE8003194.1"/>
    <property type="molecule type" value="Genomic_DNA"/>
</dbReference>
<evidence type="ECO:0000259" key="4">
    <source>
        <dbReference type="PROSITE" id="PS50893"/>
    </source>
</evidence>
<dbReference type="Proteomes" id="UP001320168">
    <property type="component" value="Unassembled WGS sequence"/>
</dbReference>
<comment type="caution">
    <text evidence="5">The sequence shown here is derived from an EMBL/GenBank/DDBJ whole genome shotgun (WGS) entry which is preliminary data.</text>
</comment>
<evidence type="ECO:0000313" key="6">
    <source>
        <dbReference type="Proteomes" id="UP001320168"/>
    </source>
</evidence>
<dbReference type="SUPFAM" id="SSF52540">
    <property type="entry name" value="P-loop containing nucleoside triphosphate hydrolases"/>
    <property type="match status" value="1"/>
</dbReference>
<name>A0ABS9A2Z9_9GAMM</name>
<sequence>MGHLELKNLSVQFGGLKAVNNLDLSVAQGELRCLLGPNGAGKSTTLDLICGKTAATSGQILFEGRDITGLSEHRRARLGIGRKFQTPSVFKELTVLENMEIARSQNPGILASGFVFRTHIRGRLKEVLELVELKDHVHTKAGNLSHGQTQWLEIAMLLIQDAKLILMDEPTAGMTIQETRRTGEIFNSLKGHHTMIVVEHDMTFVRQIAETVTVMELGALLAQGSIEEIENDPKVRAAYLGNEVANHA</sequence>
<keyword evidence="3 5" id="KW-0067">ATP-binding</keyword>
<dbReference type="PANTHER" id="PTHR45772:SF8">
    <property type="entry name" value="HIGH-AFFINITY BRANCHED-CHAIN AMINO ACID TRANSPORT ATP-BINDING PROTEIN"/>
    <property type="match status" value="1"/>
</dbReference>
<dbReference type="SMART" id="SM00382">
    <property type="entry name" value="AAA"/>
    <property type="match status" value="1"/>
</dbReference>
<evidence type="ECO:0000256" key="1">
    <source>
        <dbReference type="ARBA" id="ARBA00022448"/>
    </source>
</evidence>
<dbReference type="PANTHER" id="PTHR45772">
    <property type="entry name" value="CONSERVED COMPONENT OF ABC TRANSPORTER FOR NATURAL AMINO ACIDS-RELATED"/>
    <property type="match status" value="1"/>
</dbReference>
<dbReference type="InterPro" id="IPR003439">
    <property type="entry name" value="ABC_transporter-like_ATP-bd"/>
</dbReference>
<dbReference type="Pfam" id="PF12399">
    <property type="entry name" value="BCA_ABC_TP_C"/>
    <property type="match status" value="1"/>
</dbReference>
<reference evidence="5 6" key="1">
    <citation type="journal article" date="2021" name="Front. Microbiol.">
        <title>Aerobic Denitrification and Heterotrophic Sulfur Oxidation in the Genus Halomonas Revealed by Six Novel Species Characterizations and Genome-Based Analysis.</title>
        <authorList>
            <person name="Wang L."/>
            <person name="Shao Z."/>
        </authorList>
    </citation>
    <scope>NUCLEOTIDE SEQUENCE [LARGE SCALE GENOMIC DNA]</scope>
    <source>
        <strain evidence="5 6">MCCC 1A11081</strain>
    </source>
</reference>
<dbReference type="NCBIfam" id="TIGR03411">
    <property type="entry name" value="urea_trans_UrtD"/>
    <property type="match status" value="1"/>
</dbReference>
<dbReference type="InterPro" id="IPR032823">
    <property type="entry name" value="BCA_ABC_TP_C"/>
</dbReference>
<dbReference type="CDD" id="cd03219">
    <property type="entry name" value="ABC_Mj1267_LivG_branched"/>
    <property type="match status" value="1"/>
</dbReference>